<sequence length="254" mass="27781">MASKDQVAAPLGFLAVEVDIARPPGDPYNEHTWSFPLIRETVRNTAVSSLVTDVPYEDSFLDGFVAAGLKLAERGAVGIMTSCGFLALAQKRYVNTKLDPSFTPQASQAHAAAGFRIPSLCSMLPPAASVGIMTYDATRLNDKHLRELDIDITRIKISGAPAEGHLQAFVTQTEPLDARRLESEIIQQARMLVANHPDVACIVLECTNMGPHGEAVQKATGLPVYDVYTLGEWFYAGLRRRNPRTWSEKTQAQL</sequence>
<name>A0A9N9VE55_9HYPO</name>
<accession>A0A9N9VE55</accession>
<evidence type="ECO:0008006" key="3">
    <source>
        <dbReference type="Google" id="ProtNLM"/>
    </source>
</evidence>
<dbReference type="Proteomes" id="UP000696573">
    <property type="component" value="Unassembled WGS sequence"/>
</dbReference>
<dbReference type="EMBL" id="CABFNQ020000653">
    <property type="protein sequence ID" value="CAH0021254.1"/>
    <property type="molecule type" value="Genomic_DNA"/>
</dbReference>
<dbReference type="AlphaFoldDB" id="A0A9N9VE55"/>
<keyword evidence="2" id="KW-1185">Reference proteome</keyword>
<protein>
    <recommendedName>
        <fullName evidence="3">Aspartate/glutamate racemase family protein</fullName>
    </recommendedName>
</protein>
<reference evidence="1" key="1">
    <citation type="submission" date="2021-10" db="EMBL/GenBank/DDBJ databases">
        <authorList>
            <person name="Piombo E."/>
        </authorList>
    </citation>
    <scope>NUCLEOTIDE SEQUENCE</scope>
</reference>
<evidence type="ECO:0000313" key="1">
    <source>
        <dbReference type="EMBL" id="CAH0021254.1"/>
    </source>
</evidence>
<proteinExistence type="predicted"/>
<dbReference type="OrthoDB" id="412093at2759"/>
<evidence type="ECO:0000313" key="2">
    <source>
        <dbReference type="Proteomes" id="UP000696573"/>
    </source>
</evidence>
<gene>
    <name evidence="1" type="ORF">CRHIZ90672A_00011093</name>
</gene>
<comment type="caution">
    <text evidence="1">The sequence shown here is derived from an EMBL/GenBank/DDBJ whole genome shotgun (WGS) entry which is preliminary data.</text>
</comment>
<organism evidence="1 2">
    <name type="scientific">Clonostachys rhizophaga</name>
    <dbReference type="NCBI Taxonomy" id="160324"/>
    <lineage>
        <taxon>Eukaryota</taxon>
        <taxon>Fungi</taxon>
        <taxon>Dikarya</taxon>
        <taxon>Ascomycota</taxon>
        <taxon>Pezizomycotina</taxon>
        <taxon>Sordariomycetes</taxon>
        <taxon>Hypocreomycetidae</taxon>
        <taxon>Hypocreales</taxon>
        <taxon>Bionectriaceae</taxon>
        <taxon>Clonostachys</taxon>
    </lineage>
</organism>